<dbReference type="PANTHER" id="PTHR13285:SF23">
    <property type="entry name" value="TEICHOIC ACID D-ALANYLTRANSFERASE"/>
    <property type="match status" value="1"/>
</dbReference>
<evidence type="ECO:0000313" key="12">
    <source>
        <dbReference type="Proteomes" id="UP000789719"/>
    </source>
</evidence>
<dbReference type="EC" id="2.3.1.-" evidence="9"/>
<feature type="transmembrane region" description="Helical" evidence="10">
    <location>
        <begin position="323"/>
        <end position="341"/>
    </location>
</feature>
<keyword evidence="12" id="KW-1185">Reference proteome</keyword>
<feature type="transmembrane region" description="Helical" evidence="10">
    <location>
        <begin position="386"/>
        <end position="412"/>
    </location>
</feature>
<keyword evidence="5 10" id="KW-0812">Transmembrane</keyword>
<evidence type="ECO:0000256" key="4">
    <source>
        <dbReference type="ARBA" id="ARBA00022679"/>
    </source>
</evidence>
<feature type="transmembrane region" description="Helical" evidence="10">
    <location>
        <begin position="95"/>
        <end position="112"/>
    </location>
</feature>
<dbReference type="RefSeq" id="WP_230097846.1">
    <property type="nucleotide sequence ID" value="NZ_CAKKNT010000001.1"/>
</dbReference>
<reference evidence="11 12" key="1">
    <citation type="submission" date="2021-11" db="EMBL/GenBank/DDBJ databases">
        <authorList>
            <person name="Depoorter E."/>
        </authorList>
    </citation>
    <scope>NUCLEOTIDE SEQUENCE [LARGE SCALE GENOMIC DNA]</scope>
    <source>
        <strain evidence="11 12">LMG 24286</strain>
    </source>
</reference>
<dbReference type="InterPro" id="IPR024194">
    <property type="entry name" value="Ac/AlaTfrase_AlgI/DltB"/>
</dbReference>
<sequence>MMQGLIQWLQSIPNWQPYGEPKYFAWLLALLIPIVVAMFFGRRLKIYQSLVSLGFIVVMYTGASYHQLFALVAYVIWQTIIVFAYHAYRKNHDTFPVFAGAVFLAILPLIFVKVTPAIDDGNNSLLGFLGISYLTFRSVAMLMEMRDGVLKDIKLSTFLRFMLYMPTISSGPIDRYRRFEEDYDNVPTRAEYLDLLEKSVWYLMLGFFYKYVLAYFFGTILLVPLKAHALAVGGWMNWSTVGVMYAYGFDLFFDFAGYSLFAVAISYLMGIKIPMNFNQPFKSPNIKDFWNRWHISLSFWFRDFVFMRIVFVLVKNKVFKNRNVTSSVAYILNMLIMGFWHGVTWYYISYGLLHGLAIVVNDAWLRKKKKINKERRLAGNPPLPSNKWTTALGIVVTFQFVMISFLLFSGFLDQLWFHNIK</sequence>
<dbReference type="Pfam" id="PF03062">
    <property type="entry name" value="MBOAT"/>
    <property type="match status" value="1"/>
</dbReference>
<evidence type="ECO:0000256" key="3">
    <source>
        <dbReference type="ARBA" id="ARBA00022475"/>
    </source>
</evidence>
<evidence type="ECO:0000256" key="10">
    <source>
        <dbReference type="SAM" id="Phobius"/>
    </source>
</evidence>
<dbReference type="Proteomes" id="UP000789719">
    <property type="component" value="Unassembled WGS sequence"/>
</dbReference>
<proteinExistence type="inferred from homology"/>
<dbReference type="EMBL" id="CAKKNT010000001">
    <property type="protein sequence ID" value="CAH0417717.1"/>
    <property type="molecule type" value="Genomic_DNA"/>
</dbReference>
<evidence type="ECO:0000313" key="11">
    <source>
        <dbReference type="EMBL" id="CAH0417717.1"/>
    </source>
</evidence>
<comment type="similarity">
    <text evidence="2 9">Belongs to the membrane-bound acyltransferase family.</text>
</comment>
<keyword evidence="3 9" id="KW-1003">Cell membrane</keyword>
<dbReference type="InterPro" id="IPR004299">
    <property type="entry name" value="MBOAT_fam"/>
</dbReference>
<dbReference type="NCBIfam" id="TIGR04091">
    <property type="entry name" value="LTA_dltB"/>
    <property type="match status" value="1"/>
</dbReference>
<evidence type="ECO:0000256" key="7">
    <source>
        <dbReference type="ARBA" id="ARBA00023136"/>
    </source>
</evidence>
<keyword evidence="8 9" id="KW-0012">Acyltransferase</keyword>
<accession>A0ABN8BJ11</accession>
<comment type="subcellular location">
    <subcellularLocation>
        <location evidence="1">Cell membrane</location>
        <topology evidence="1">Multi-pass membrane protein</topology>
    </subcellularLocation>
</comment>
<dbReference type="InterPro" id="IPR024024">
    <property type="entry name" value="DltB"/>
</dbReference>
<dbReference type="PANTHER" id="PTHR13285">
    <property type="entry name" value="ACYLTRANSFERASE"/>
    <property type="match status" value="1"/>
</dbReference>
<feature type="transmembrane region" description="Helical" evidence="10">
    <location>
        <begin position="293"/>
        <end position="311"/>
    </location>
</feature>
<feature type="transmembrane region" description="Helical" evidence="10">
    <location>
        <begin position="229"/>
        <end position="248"/>
    </location>
</feature>
<feature type="transmembrane region" description="Helical" evidence="10">
    <location>
        <begin position="124"/>
        <end position="143"/>
    </location>
</feature>
<protein>
    <recommendedName>
        <fullName evidence="9">Teichoic acid D-alanyltransferase</fullName>
        <ecNumber evidence="9">2.3.1.-</ecNumber>
    </recommendedName>
</protein>
<dbReference type="PIRSF" id="PIRSF500216">
    <property type="entry name" value="DltB"/>
    <property type="match status" value="1"/>
</dbReference>
<feature type="transmembrane region" description="Helical" evidence="10">
    <location>
        <begin position="46"/>
        <end position="63"/>
    </location>
</feature>
<evidence type="ECO:0000256" key="8">
    <source>
        <dbReference type="ARBA" id="ARBA00023315"/>
    </source>
</evidence>
<keyword evidence="6 10" id="KW-1133">Transmembrane helix</keyword>
<keyword evidence="4 9" id="KW-0808">Transferase</keyword>
<evidence type="ECO:0000256" key="1">
    <source>
        <dbReference type="ARBA" id="ARBA00004651"/>
    </source>
</evidence>
<keyword evidence="7 9" id="KW-0472">Membrane</keyword>
<comment type="function">
    <text evidence="9">O-acyltransferase that catalyzes D-alanylation of both teichoic acid and lipoteichoic acid (LTA). D-alanylation of LTA plays an important role in modulating the properties of the cell wall in Gram-positive bacteria, influencing the net charge of the cell wall. Catalyzes D-alanylation from DltC carrier protein.</text>
</comment>
<organism evidence="11 12">
    <name type="scientific">Periweissella ghanensis</name>
    <dbReference type="NCBI Taxonomy" id="467997"/>
    <lineage>
        <taxon>Bacteria</taxon>
        <taxon>Bacillati</taxon>
        <taxon>Bacillota</taxon>
        <taxon>Bacilli</taxon>
        <taxon>Lactobacillales</taxon>
        <taxon>Lactobacillaceae</taxon>
        <taxon>Periweissella</taxon>
    </lineage>
</organism>
<dbReference type="PIRSF" id="PIRSF016636">
    <property type="entry name" value="AlgI_DltB"/>
    <property type="match status" value="1"/>
</dbReference>
<dbReference type="InterPro" id="IPR051085">
    <property type="entry name" value="MB_O-acyltransferase"/>
</dbReference>
<evidence type="ECO:0000256" key="6">
    <source>
        <dbReference type="ARBA" id="ARBA00022989"/>
    </source>
</evidence>
<name>A0ABN8BJ11_9LACO</name>
<evidence type="ECO:0000256" key="9">
    <source>
        <dbReference type="PIRNR" id="PIRNR016636"/>
    </source>
</evidence>
<evidence type="ECO:0000256" key="2">
    <source>
        <dbReference type="ARBA" id="ARBA00010323"/>
    </source>
</evidence>
<feature type="transmembrane region" description="Helical" evidence="10">
    <location>
        <begin position="255"/>
        <end position="273"/>
    </location>
</feature>
<gene>
    <name evidence="11" type="ORF">WGH24286_00129</name>
</gene>
<comment type="caution">
    <text evidence="11">The sequence shown here is derived from an EMBL/GenBank/DDBJ whole genome shotgun (WGS) entry which is preliminary data.</text>
</comment>
<feature type="transmembrane region" description="Helical" evidence="10">
    <location>
        <begin position="200"/>
        <end position="223"/>
    </location>
</feature>
<comment type="pathway">
    <text evidence="9">Cell wall biogenesis; lipoteichoic acid biosynthesis.</text>
</comment>
<feature type="transmembrane region" description="Helical" evidence="10">
    <location>
        <begin position="69"/>
        <end position="88"/>
    </location>
</feature>
<evidence type="ECO:0000256" key="5">
    <source>
        <dbReference type="ARBA" id="ARBA00022692"/>
    </source>
</evidence>
<feature type="transmembrane region" description="Helical" evidence="10">
    <location>
        <begin position="23"/>
        <end position="41"/>
    </location>
</feature>